<accession>A0A2S6I2F8</accession>
<feature type="region of interest" description="Disordered" evidence="6">
    <location>
        <begin position="50"/>
        <end position="78"/>
    </location>
</feature>
<gene>
    <name evidence="5" type="primary">rplD</name>
    <name evidence="7" type="ORF">CLV84_2260</name>
</gene>
<dbReference type="NCBIfam" id="TIGR03953">
    <property type="entry name" value="rplD_bact"/>
    <property type="match status" value="1"/>
</dbReference>
<evidence type="ECO:0000256" key="3">
    <source>
        <dbReference type="ARBA" id="ARBA00023274"/>
    </source>
</evidence>
<evidence type="ECO:0000313" key="7">
    <source>
        <dbReference type="EMBL" id="PPK85364.1"/>
    </source>
</evidence>
<evidence type="ECO:0000256" key="5">
    <source>
        <dbReference type="HAMAP-Rule" id="MF_01328"/>
    </source>
</evidence>
<dbReference type="AlphaFoldDB" id="A0A2S6I2F8"/>
<comment type="similarity">
    <text evidence="1 5">Belongs to the universal ribosomal protein uL4 family.</text>
</comment>
<keyword evidence="8" id="KW-1185">Reference proteome</keyword>
<evidence type="ECO:0000256" key="6">
    <source>
        <dbReference type="SAM" id="MobiDB-lite"/>
    </source>
</evidence>
<organism evidence="7 8">
    <name type="scientific">Neolewinella xylanilytica</name>
    <dbReference type="NCBI Taxonomy" id="1514080"/>
    <lineage>
        <taxon>Bacteria</taxon>
        <taxon>Pseudomonadati</taxon>
        <taxon>Bacteroidota</taxon>
        <taxon>Saprospiria</taxon>
        <taxon>Saprospirales</taxon>
        <taxon>Lewinellaceae</taxon>
        <taxon>Neolewinella</taxon>
    </lineage>
</organism>
<proteinExistence type="inferred from homology"/>
<dbReference type="GO" id="GO:0005840">
    <property type="term" value="C:ribosome"/>
    <property type="evidence" value="ECO:0007669"/>
    <property type="project" value="UniProtKB-KW"/>
</dbReference>
<comment type="caution">
    <text evidence="7">The sequence shown here is derived from an EMBL/GenBank/DDBJ whole genome shotgun (WGS) entry which is preliminary data.</text>
</comment>
<evidence type="ECO:0000256" key="1">
    <source>
        <dbReference type="ARBA" id="ARBA00010528"/>
    </source>
</evidence>
<evidence type="ECO:0000256" key="4">
    <source>
        <dbReference type="ARBA" id="ARBA00035244"/>
    </source>
</evidence>
<evidence type="ECO:0000313" key="8">
    <source>
        <dbReference type="Proteomes" id="UP000237662"/>
    </source>
</evidence>
<dbReference type="HAMAP" id="MF_01328_B">
    <property type="entry name" value="Ribosomal_uL4_B"/>
    <property type="match status" value="1"/>
</dbReference>
<protein>
    <recommendedName>
        <fullName evidence="4 5">Large ribosomal subunit protein uL4</fullName>
    </recommendedName>
</protein>
<dbReference type="EMBL" id="PTJC01000006">
    <property type="protein sequence ID" value="PPK85364.1"/>
    <property type="molecule type" value="Genomic_DNA"/>
</dbReference>
<dbReference type="RefSeq" id="WP_104419868.1">
    <property type="nucleotide sequence ID" value="NZ_PTJC01000006.1"/>
</dbReference>
<dbReference type="PANTHER" id="PTHR10746">
    <property type="entry name" value="50S RIBOSOMAL PROTEIN L4"/>
    <property type="match status" value="1"/>
</dbReference>
<keyword evidence="3 5" id="KW-0687">Ribonucleoprotein</keyword>
<comment type="function">
    <text evidence="5">One of the primary rRNA binding proteins, this protein initially binds near the 5'-end of the 23S rRNA. It is important during the early stages of 50S assembly. It makes multiple contacts with different domains of the 23S rRNA in the assembled 50S subunit and ribosome.</text>
</comment>
<dbReference type="OrthoDB" id="9803201at2"/>
<dbReference type="InterPro" id="IPR013005">
    <property type="entry name" value="Ribosomal_uL4-like"/>
</dbReference>
<name>A0A2S6I2F8_9BACT</name>
<reference evidence="7 8" key="1">
    <citation type="submission" date="2018-02" db="EMBL/GenBank/DDBJ databases">
        <title>Genomic Encyclopedia of Archaeal and Bacterial Type Strains, Phase II (KMG-II): from individual species to whole genera.</title>
        <authorList>
            <person name="Goeker M."/>
        </authorList>
    </citation>
    <scope>NUCLEOTIDE SEQUENCE [LARGE SCALE GENOMIC DNA]</scope>
    <source>
        <strain evidence="7 8">DSM 29526</strain>
    </source>
</reference>
<comment type="function">
    <text evidence="5">Forms part of the polypeptide exit tunnel.</text>
</comment>
<dbReference type="GO" id="GO:1990904">
    <property type="term" value="C:ribonucleoprotein complex"/>
    <property type="evidence" value="ECO:0007669"/>
    <property type="project" value="UniProtKB-KW"/>
</dbReference>
<dbReference type="InterPro" id="IPR002136">
    <property type="entry name" value="Ribosomal_uL4"/>
</dbReference>
<sequence length="217" mass="23580">MKLQVHSATGAGTGREVELPEHIFGIEPNEHAVYLAVKAYLAAQRQGTHKAKERGEVAGSTKKLHRQKGTGGSRKGDIKNPLFRSGGRIFGPRPRTYGIKLNKRVKMTARASAFSTKAAAGNIKLVENLQFDAPKTKDYVKFLHALEATEGKVLLITADHDSNVYRSGRNLPNSSIVSAGSVNTYEVMRAGTILIAEGAIDKLKEQFATFETSTTND</sequence>
<dbReference type="InterPro" id="IPR023574">
    <property type="entry name" value="Ribosomal_uL4_dom_sf"/>
</dbReference>
<dbReference type="PANTHER" id="PTHR10746:SF6">
    <property type="entry name" value="LARGE RIBOSOMAL SUBUNIT PROTEIN UL4M"/>
    <property type="match status" value="1"/>
</dbReference>
<keyword evidence="5" id="KW-0699">rRNA-binding</keyword>
<dbReference type="Proteomes" id="UP000237662">
    <property type="component" value="Unassembled WGS sequence"/>
</dbReference>
<dbReference type="GO" id="GO:0003735">
    <property type="term" value="F:structural constituent of ribosome"/>
    <property type="evidence" value="ECO:0007669"/>
    <property type="project" value="InterPro"/>
</dbReference>
<evidence type="ECO:0000256" key="2">
    <source>
        <dbReference type="ARBA" id="ARBA00022980"/>
    </source>
</evidence>
<dbReference type="SUPFAM" id="SSF52166">
    <property type="entry name" value="Ribosomal protein L4"/>
    <property type="match status" value="1"/>
</dbReference>
<keyword evidence="2 5" id="KW-0689">Ribosomal protein</keyword>
<dbReference type="Pfam" id="PF00573">
    <property type="entry name" value="Ribosomal_L4"/>
    <property type="match status" value="1"/>
</dbReference>
<dbReference type="Gene3D" id="3.40.1370.10">
    <property type="match status" value="1"/>
</dbReference>
<dbReference type="GO" id="GO:0019843">
    <property type="term" value="F:rRNA binding"/>
    <property type="evidence" value="ECO:0007669"/>
    <property type="project" value="UniProtKB-UniRule"/>
</dbReference>
<keyword evidence="5" id="KW-0694">RNA-binding</keyword>
<dbReference type="GO" id="GO:0006412">
    <property type="term" value="P:translation"/>
    <property type="evidence" value="ECO:0007669"/>
    <property type="project" value="UniProtKB-UniRule"/>
</dbReference>
<comment type="subunit">
    <text evidence="5">Part of the 50S ribosomal subunit.</text>
</comment>